<keyword evidence="4 8" id="KW-0564">Palmitate</keyword>
<evidence type="ECO:0000259" key="10">
    <source>
        <dbReference type="PROSITE" id="PS51123"/>
    </source>
</evidence>
<dbReference type="GO" id="GO:0009279">
    <property type="term" value="C:cell outer membrane"/>
    <property type="evidence" value="ECO:0007669"/>
    <property type="project" value="UniProtKB-SubCell"/>
</dbReference>
<keyword evidence="5 8" id="KW-0998">Cell outer membrane</keyword>
<dbReference type="InterPro" id="IPR006664">
    <property type="entry name" value="OMP_bac"/>
</dbReference>
<keyword evidence="7" id="KW-0131">Cell cycle</keyword>
<dbReference type="RefSeq" id="WP_126384680.1">
    <property type="nucleotide sequence ID" value="NZ_RXYK01000009.1"/>
</dbReference>
<evidence type="ECO:0000313" key="11">
    <source>
        <dbReference type="EMBL" id="RTY37554.1"/>
    </source>
</evidence>
<comment type="caution">
    <text evidence="11">The sequence shown here is derived from an EMBL/GenBank/DDBJ whole genome shotgun (WGS) entry which is preliminary data.</text>
</comment>
<dbReference type="InterPro" id="IPR036737">
    <property type="entry name" value="OmpA-like_sf"/>
</dbReference>
<dbReference type="NCBIfam" id="TIGR02802">
    <property type="entry name" value="Pal_lipo"/>
    <property type="match status" value="1"/>
</dbReference>
<dbReference type="InterPro" id="IPR014169">
    <property type="entry name" value="Pal_lipo_C"/>
</dbReference>
<dbReference type="InterPro" id="IPR050330">
    <property type="entry name" value="Bact_OuterMem_StrucFunc"/>
</dbReference>
<evidence type="ECO:0000256" key="7">
    <source>
        <dbReference type="ARBA" id="ARBA00023306"/>
    </source>
</evidence>
<dbReference type="PROSITE" id="PS51123">
    <property type="entry name" value="OMPA_2"/>
    <property type="match status" value="1"/>
</dbReference>
<keyword evidence="2 8" id="KW-0732">Signal</keyword>
<evidence type="ECO:0000256" key="9">
    <source>
        <dbReference type="SAM" id="SignalP"/>
    </source>
</evidence>
<comment type="subcellular location">
    <subcellularLocation>
        <location evidence="8">Cell outer membrane</location>
        <topology evidence="8">Lipid-anchor</topology>
    </subcellularLocation>
</comment>
<dbReference type="Pfam" id="PF00691">
    <property type="entry name" value="OmpA"/>
    <property type="match status" value="1"/>
</dbReference>
<reference evidence="11 12" key="1">
    <citation type="submission" date="2018-12" db="EMBL/GenBank/DDBJ databases">
        <authorList>
            <person name="Lunina O.N."/>
            <person name="Grouzdev D.S."/>
            <person name="Gorlenko V.M."/>
            <person name="Savvichev A.S."/>
        </authorList>
    </citation>
    <scope>NUCLEOTIDE SEQUENCE [LARGE SCALE GENOMIC DNA]</scope>
    <source>
        <strain evidence="11 12">BrKhr-17</strain>
    </source>
</reference>
<dbReference type="SUPFAM" id="SSF103088">
    <property type="entry name" value="OmpA-like"/>
    <property type="match status" value="1"/>
</dbReference>
<feature type="domain" description="OmpA-like" evidence="10">
    <location>
        <begin position="38"/>
        <end position="152"/>
    </location>
</feature>
<dbReference type="EMBL" id="RXYK01000009">
    <property type="protein sequence ID" value="RTY37554.1"/>
    <property type="molecule type" value="Genomic_DNA"/>
</dbReference>
<dbReference type="Gene3D" id="3.30.1330.60">
    <property type="entry name" value="OmpA-like domain"/>
    <property type="match status" value="1"/>
</dbReference>
<sequence>MKRSMFLLKGLCVPAMLVLGACGCRTDVVAPEPVQPAPAPAAAPALGDVFYDFDQASIRMDAAEQLSQNAAWMQEKSSKRVVIEGHCDERGTSEYNMALGERRASMAKEYMVNLGVEPERMTTVSYGEERPFAAGSNEEAWALNRRAHFVEE</sequence>
<dbReference type="InterPro" id="IPR006665">
    <property type="entry name" value="OmpA-like"/>
</dbReference>
<evidence type="ECO:0000256" key="2">
    <source>
        <dbReference type="ARBA" id="ARBA00022729"/>
    </source>
</evidence>
<dbReference type="PRINTS" id="PR01021">
    <property type="entry name" value="OMPADOMAIN"/>
</dbReference>
<keyword evidence="1" id="KW-0132">Cell division</keyword>
<evidence type="ECO:0000256" key="4">
    <source>
        <dbReference type="ARBA" id="ARBA00023139"/>
    </source>
</evidence>
<name>A0A432AUW8_CHLPH</name>
<dbReference type="PANTHER" id="PTHR30329:SF21">
    <property type="entry name" value="LIPOPROTEIN YIAD-RELATED"/>
    <property type="match status" value="1"/>
</dbReference>
<dbReference type="PANTHER" id="PTHR30329">
    <property type="entry name" value="STATOR ELEMENT OF FLAGELLAR MOTOR COMPLEX"/>
    <property type="match status" value="1"/>
</dbReference>
<evidence type="ECO:0000256" key="6">
    <source>
        <dbReference type="ARBA" id="ARBA00023288"/>
    </source>
</evidence>
<keyword evidence="3 8" id="KW-0472">Membrane</keyword>
<protein>
    <recommendedName>
        <fullName evidence="8">Peptidoglycan-associated lipoprotein</fullName>
        <shortName evidence="8">PAL</shortName>
    </recommendedName>
</protein>
<feature type="signal peptide" evidence="9">
    <location>
        <begin position="1"/>
        <end position="20"/>
    </location>
</feature>
<dbReference type="GO" id="GO:0051301">
    <property type="term" value="P:cell division"/>
    <property type="evidence" value="ECO:0007669"/>
    <property type="project" value="UniProtKB-KW"/>
</dbReference>
<keyword evidence="6 8" id="KW-0449">Lipoprotein</keyword>
<dbReference type="AlphaFoldDB" id="A0A432AUW8"/>
<gene>
    <name evidence="8 11" type="primary">pal</name>
    <name evidence="11" type="ORF">EKD02_06900</name>
</gene>
<evidence type="ECO:0000313" key="12">
    <source>
        <dbReference type="Proteomes" id="UP000279908"/>
    </source>
</evidence>
<organism evidence="11 12">
    <name type="scientific">Chlorobium phaeovibrioides</name>
    <dbReference type="NCBI Taxonomy" id="1094"/>
    <lineage>
        <taxon>Bacteria</taxon>
        <taxon>Pseudomonadati</taxon>
        <taxon>Chlorobiota</taxon>
        <taxon>Chlorobiia</taxon>
        <taxon>Chlorobiales</taxon>
        <taxon>Chlorobiaceae</taxon>
        <taxon>Chlorobium/Pelodictyon group</taxon>
        <taxon>Chlorobium</taxon>
    </lineage>
</organism>
<comment type="similarity">
    <text evidence="8">Belongs to the Pal lipoprotein family.</text>
</comment>
<evidence type="ECO:0000256" key="5">
    <source>
        <dbReference type="ARBA" id="ARBA00023237"/>
    </source>
</evidence>
<dbReference type="HAMAP" id="MF_02204">
    <property type="entry name" value="Pal"/>
    <property type="match status" value="1"/>
</dbReference>
<dbReference type="CDD" id="cd07185">
    <property type="entry name" value="OmpA_C-like"/>
    <property type="match status" value="1"/>
</dbReference>
<evidence type="ECO:0000256" key="3">
    <source>
        <dbReference type="ARBA" id="ARBA00023136"/>
    </source>
</evidence>
<dbReference type="InterPro" id="IPR039001">
    <property type="entry name" value="Pal"/>
</dbReference>
<feature type="chain" id="PRO_5019521596" description="Peptidoglycan-associated lipoprotein" evidence="9">
    <location>
        <begin position="21"/>
        <end position="152"/>
    </location>
</feature>
<proteinExistence type="inferred from homology"/>
<evidence type="ECO:0000256" key="8">
    <source>
        <dbReference type="HAMAP-Rule" id="MF_02204"/>
    </source>
</evidence>
<evidence type="ECO:0000256" key="1">
    <source>
        <dbReference type="ARBA" id="ARBA00022618"/>
    </source>
</evidence>
<dbReference type="Proteomes" id="UP000279908">
    <property type="component" value="Unassembled WGS sequence"/>
</dbReference>
<dbReference type="PROSITE" id="PS51257">
    <property type="entry name" value="PROKAR_LIPOPROTEIN"/>
    <property type="match status" value="1"/>
</dbReference>
<accession>A0A432AUW8</accession>